<feature type="region of interest" description="Disordered" evidence="1">
    <location>
        <begin position="162"/>
        <end position="209"/>
    </location>
</feature>
<evidence type="ECO:0000256" key="1">
    <source>
        <dbReference type="SAM" id="MobiDB-lite"/>
    </source>
</evidence>
<dbReference type="EMBL" id="OV696686">
    <property type="protein sequence ID" value="CAH1224558.1"/>
    <property type="molecule type" value="Genomic_DNA"/>
</dbReference>
<proteinExistence type="predicted"/>
<accession>A0A8J9VX47</accession>
<protein>
    <submittedName>
        <fullName evidence="2">Hypp14 protein</fullName>
    </submittedName>
</protein>
<gene>
    <name evidence="2" type="primary">Hypp14</name>
    <name evidence="2" type="ORF">BLAG_LOCUS19</name>
</gene>
<sequence length="209" mass="24372">MTRMDKSRGPSRCEWIKPYSLTQRITNCTGQVCYVWRWFTCTGQVCYAWRWFTCTEQVCYVWRWFTCTEQVCYAWRWFTCTEQNRCVRLKVVYLYRTGELRLEVVYLYRTGEYAWRWFTCTEQPYLCGAWERGVRKSEGPASCLRVFAKAFRAVWPGLGPGNNRGCRGGEQSKHGRAPGPAPRQDPLPGAVTRPGLARGTIGAARRRAE</sequence>
<organism evidence="2 3">
    <name type="scientific">Branchiostoma lanceolatum</name>
    <name type="common">Common lancelet</name>
    <name type="synonym">Amphioxus lanceolatum</name>
    <dbReference type="NCBI Taxonomy" id="7740"/>
    <lineage>
        <taxon>Eukaryota</taxon>
        <taxon>Metazoa</taxon>
        <taxon>Chordata</taxon>
        <taxon>Cephalochordata</taxon>
        <taxon>Leptocardii</taxon>
        <taxon>Amphioxiformes</taxon>
        <taxon>Branchiostomatidae</taxon>
        <taxon>Branchiostoma</taxon>
    </lineage>
</organism>
<evidence type="ECO:0000313" key="2">
    <source>
        <dbReference type="EMBL" id="CAH1224558.1"/>
    </source>
</evidence>
<dbReference type="OrthoDB" id="9998363at2759"/>
<dbReference type="Proteomes" id="UP000838412">
    <property type="component" value="Chromosome 1"/>
</dbReference>
<reference evidence="2" key="1">
    <citation type="submission" date="2022-01" db="EMBL/GenBank/DDBJ databases">
        <authorList>
            <person name="Braso-Vives M."/>
        </authorList>
    </citation>
    <scope>NUCLEOTIDE SEQUENCE</scope>
</reference>
<evidence type="ECO:0000313" key="3">
    <source>
        <dbReference type="Proteomes" id="UP000838412"/>
    </source>
</evidence>
<keyword evidence="3" id="KW-1185">Reference proteome</keyword>
<name>A0A8J9VX47_BRALA</name>
<dbReference type="AlphaFoldDB" id="A0A8J9VX47"/>